<comment type="caution">
    <text evidence="2">The sequence shown here is derived from an EMBL/GenBank/DDBJ whole genome shotgun (WGS) entry which is preliminary data.</text>
</comment>
<feature type="non-terminal residue" evidence="2">
    <location>
        <position position="1"/>
    </location>
</feature>
<name>A0ABU6XTF2_9FABA</name>
<sequence>DERVCGGTGGSRISNPPAIMDAGSEIQERGEVIHRAGADRGDASGDRGRGALYRESEELKSQWWRSCSSALEEGVGGGFGGGGSVM</sequence>
<reference evidence="2 3" key="1">
    <citation type="journal article" date="2023" name="Plants (Basel)">
        <title>Bridging the Gap: Combining Genomics and Transcriptomics Approaches to Understand Stylosanthes scabra, an Orphan Legume from the Brazilian Caatinga.</title>
        <authorList>
            <person name="Ferreira-Neto J.R.C."/>
            <person name="da Silva M.D."/>
            <person name="Binneck E."/>
            <person name="de Melo N.F."/>
            <person name="da Silva R.H."/>
            <person name="de Melo A.L.T.M."/>
            <person name="Pandolfi V."/>
            <person name="Bustamante F.O."/>
            <person name="Brasileiro-Vidal A.C."/>
            <person name="Benko-Iseppon A.M."/>
        </authorList>
    </citation>
    <scope>NUCLEOTIDE SEQUENCE [LARGE SCALE GENOMIC DNA]</scope>
    <source>
        <tissue evidence="2">Leaves</tissue>
    </source>
</reference>
<dbReference type="EMBL" id="JASCZI010213210">
    <property type="protein sequence ID" value="MED6200992.1"/>
    <property type="molecule type" value="Genomic_DNA"/>
</dbReference>
<evidence type="ECO:0000313" key="3">
    <source>
        <dbReference type="Proteomes" id="UP001341840"/>
    </source>
</evidence>
<dbReference type="Proteomes" id="UP001341840">
    <property type="component" value="Unassembled WGS sequence"/>
</dbReference>
<accession>A0ABU6XTF2</accession>
<organism evidence="2 3">
    <name type="scientific">Stylosanthes scabra</name>
    <dbReference type="NCBI Taxonomy" id="79078"/>
    <lineage>
        <taxon>Eukaryota</taxon>
        <taxon>Viridiplantae</taxon>
        <taxon>Streptophyta</taxon>
        <taxon>Embryophyta</taxon>
        <taxon>Tracheophyta</taxon>
        <taxon>Spermatophyta</taxon>
        <taxon>Magnoliopsida</taxon>
        <taxon>eudicotyledons</taxon>
        <taxon>Gunneridae</taxon>
        <taxon>Pentapetalae</taxon>
        <taxon>rosids</taxon>
        <taxon>fabids</taxon>
        <taxon>Fabales</taxon>
        <taxon>Fabaceae</taxon>
        <taxon>Papilionoideae</taxon>
        <taxon>50 kb inversion clade</taxon>
        <taxon>dalbergioids sensu lato</taxon>
        <taxon>Dalbergieae</taxon>
        <taxon>Pterocarpus clade</taxon>
        <taxon>Stylosanthes</taxon>
    </lineage>
</organism>
<protein>
    <submittedName>
        <fullName evidence="2">Uncharacterized protein</fullName>
    </submittedName>
</protein>
<evidence type="ECO:0000313" key="2">
    <source>
        <dbReference type="EMBL" id="MED6200992.1"/>
    </source>
</evidence>
<keyword evidence="3" id="KW-1185">Reference proteome</keyword>
<feature type="region of interest" description="Disordered" evidence="1">
    <location>
        <begin position="1"/>
        <end position="27"/>
    </location>
</feature>
<gene>
    <name evidence="2" type="ORF">PIB30_090629</name>
</gene>
<feature type="compositionally biased region" description="Gly residues" evidence="1">
    <location>
        <begin position="1"/>
        <end position="10"/>
    </location>
</feature>
<proteinExistence type="predicted"/>
<evidence type="ECO:0000256" key="1">
    <source>
        <dbReference type="SAM" id="MobiDB-lite"/>
    </source>
</evidence>